<gene>
    <name evidence="3" type="ORF">PIB30_002461</name>
</gene>
<evidence type="ECO:0000256" key="1">
    <source>
        <dbReference type="SAM" id="MobiDB-lite"/>
    </source>
</evidence>
<evidence type="ECO:0000313" key="4">
    <source>
        <dbReference type="Proteomes" id="UP001341840"/>
    </source>
</evidence>
<keyword evidence="2" id="KW-0472">Membrane</keyword>
<organism evidence="3 4">
    <name type="scientific">Stylosanthes scabra</name>
    <dbReference type="NCBI Taxonomy" id="79078"/>
    <lineage>
        <taxon>Eukaryota</taxon>
        <taxon>Viridiplantae</taxon>
        <taxon>Streptophyta</taxon>
        <taxon>Embryophyta</taxon>
        <taxon>Tracheophyta</taxon>
        <taxon>Spermatophyta</taxon>
        <taxon>Magnoliopsida</taxon>
        <taxon>eudicotyledons</taxon>
        <taxon>Gunneridae</taxon>
        <taxon>Pentapetalae</taxon>
        <taxon>rosids</taxon>
        <taxon>fabids</taxon>
        <taxon>Fabales</taxon>
        <taxon>Fabaceae</taxon>
        <taxon>Papilionoideae</taxon>
        <taxon>50 kb inversion clade</taxon>
        <taxon>dalbergioids sensu lato</taxon>
        <taxon>Dalbergieae</taxon>
        <taxon>Pterocarpus clade</taxon>
        <taxon>Stylosanthes</taxon>
    </lineage>
</organism>
<name>A0ABU6X2R7_9FABA</name>
<feature type="compositionally biased region" description="Basic and acidic residues" evidence="1">
    <location>
        <begin position="535"/>
        <end position="547"/>
    </location>
</feature>
<proteinExistence type="predicted"/>
<evidence type="ECO:0000313" key="3">
    <source>
        <dbReference type="EMBL" id="MED6191651.1"/>
    </source>
</evidence>
<dbReference type="EMBL" id="JASCZI010211453">
    <property type="protein sequence ID" value="MED6191651.1"/>
    <property type="molecule type" value="Genomic_DNA"/>
</dbReference>
<comment type="caution">
    <text evidence="3">The sequence shown here is derived from an EMBL/GenBank/DDBJ whole genome shotgun (WGS) entry which is preliminary data.</text>
</comment>
<evidence type="ECO:0000256" key="2">
    <source>
        <dbReference type="SAM" id="Phobius"/>
    </source>
</evidence>
<keyword evidence="2" id="KW-1133">Transmembrane helix</keyword>
<feature type="compositionally biased region" description="Basic and acidic residues" evidence="1">
    <location>
        <begin position="504"/>
        <end position="519"/>
    </location>
</feature>
<feature type="compositionally biased region" description="Polar residues" evidence="1">
    <location>
        <begin position="480"/>
        <end position="490"/>
    </location>
</feature>
<dbReference type="Proteomes" id="UP001341840">
    <property type="component" value="Unassembled WGS sequence"/>
</dbReference>
<keyword evidence="2" id="KW-0812">Transmembrane</keyword>
<feature type="region of interest" description="Disordered" evidence="1">
    <location>
        <begin position="421"/>
        <end position="547"/>
    </location>
</feature>
<protein>
    <submittedName>
        <fullName evidence="3">Uncharacterized protein</fullName>
    </submittedName>
</protein>
<accession>A0ABU6X2R7</accession>
<feature type="transmembrane region" description="Helical" evidence="2">
    <location>
        <begin position="116"/>
        <end position="133"/>
    </location>
</feature>
<feature type="compositionally biased region" description="Polar residues" evidence="1">
    <location>
        <begin position="441"/>
        <end position="454"/>
    </location>
</feature>
<sequence length="547" mass="60487">MQARLIRDRLASSLSVRHSRTRCFVRTSWRVGWLVDLTRVSYWAKSMIGVCVCLLGCVGPMSRTVAPMLWSFGESELRKLIYPEPASIYVGVSTDPTFVRWFAPSSRVVTSELRKIVFFVVLVVYIFILPILLDCSVNSGLTSHGVSRPFHFSDGVKGPILAVNGGEFNGREPRSWAGGRCGRGGPNATRTVDPLSVGGSRRFGGATDIKPSDEAALAVGERSDVHRVWYSGFVTDFQQRLLNRSCIAPSQLHPNAWASIRCFELVTEWLQLPQESEVFLCLFTFYSGNTQGKTKKGYMSVRPTKYRKIFGLFEDSFHDFKGHFFKILPVGTHRSFWLNLEGDGRFLSYWTDKARFDVAPVIYKGLRAHQKDTVDVLTALFAKNNLAPKVLLGRPKDAWRDVVRMAGNDVTLNRLRLLVRPPASTGPIVPPTPAVGHGESGPSSTARTNASSIGPTPDVIITPEQGSSNDGGHGVGATDDQLSPPSSNRRSIPVESSAAKRHRTETPARKFSPLDRSFDASKFIADNLLGPKAPEALRDYDPVKSFR</sequence>
<keyword evidence="4" id="KW-1185">Reference proteome</keyword>
<reference evidence="3 4" key="1">
    <citation type="journal article" date="2023" name="Plants (Basel)">
        <title>Bridging the Gap: Combining Genomics and Transcriptomics Approaches to Understand Stylosanthes scabra, an Orphan Legume from the Brazilian Caatinga.</title>
        <authorList>
            <person name="Ferreira-Neto J.R.C."/>
            <person name="da Silva M.D."/>
            <person name="Binneck E."/>
            <person name="de Melo N.F."/>
            <person name="da Silva R.H."/>
            <person name="de Melo A.L.T.M."/>
            <person name="Pandolfi V."/>
            <person name="Bustamante F.O."/>
            <person name="Brasileiro-Vidal A.C."/>
            <person name="Benko-Iseppon A.M."/>
        </authorList>
    </citation>
    <scope>NUCLEOTIDE SEQUENCE [LARGE SCALE GENOMIC DNA]</scope>
    <source>
        <tissue evidence="3">Leaves</tissue>
    </source>
</reference>